<feature type="domain" description="Ribosome maturation factor RimP C-terminal" evidence="5">
    <location>
        <begin position="88"/>
        <end position="158"/>
    </location>
</feature>
<keyword evidence="1 3" id="KW-0963">Cytoplasm</keyword>
<dbReference type="PANTHER" id="PTHR33867">
    <property type="entry name" value="RIBOSOME MATURATION FACTOR RIMP"/>
    <property type="match status" value="1"/>
</dbReference>
<dbReference type="AlphaFoldDB" id="A0AAE4QZB0"/>
<comment type="function">
    <text evidence="3">Required for maturation of 30S ribosomal subunits.</text>
</comment>
<dbReference type="CDD" id="cd01734">
    <property type="entry name" value="YlxS_C"/>
    <property type="match status" value="1"/>
</dbReference>
<evidence type="ECO:0000313" key="7">
    <source>
        <dbReference type="Proteomes" id="UP001185922"/>
    </source>
</evidence>
<dbReference type="InterPro" id="IPR035956">
    <property type="entry name" value="RimP_N_sf"/>
</dbReference>
<evidence type="ECO:0000256" key="3">
    <source>
        <dbReference type="HAMAP-Rule" id="MF_01077"/>
    </source>
</evidence>
<comment type="caution">
    <text evidence="6">The sequence shown here is derived from an EMBL/GenBank/DDBJ whole genome shotgun (WGS) entry which is preliminary data.</text>
</comment>
<reference evidence="6" key="1">
    <citation type="submission" date="2023-10" db="EMBL/GenBank/DDBJ databases">
        <title>Development of a sustainable strategy for remediation of hydrocarbon-contaminated territories based on the waste exchange concept.</title>
        <authorList>
            <person name="Krivoruchko A."/>
        </authorList>
    </citation>
    <scope>NUCLEOTIDE SEQUENCE</scope>
    <source>
        <strain evidence="6">IEGM 1279</strain>
    </source>
</reference>
<feature type="domain" description="Ribosome maturation factor RimP N-terminal" evidence="4">
    <location>
        <begin position="11"/>
        <end position="85"/>
    </location>
</feature>
<protein>
    <recommendedName>
        <fullName evidence="3">Ribosome maturation factor RimP</fullName>
    </recommendedName>
</protein>
<dbReference type="SUPFAM" id="SSF75420">
    <property type="entry name" value="YhbC-like, N-terminal domain"/>
    <property type="match status" value="1"/>
</dbReference>
<dbReference type="Gene3D" id="3.30.300.70">
    <property type="entry name" value="RimP-like superfamily, N-terminal"/>
    <property type="match status" value="1"/>
</dbReference>
<gene>
    <name evidence="3 6" type="primary">rimP</name>
    <name evidence="6" type="ORF">R3Q15_00860</name>
</gene>
<dbReference type="GO" id="GO:0006412">
    <property type="term" value="P:translation"/>
    <property type="evidence" value="ECO:0007669"/>
    <property type="project" value="TreeGrafter"/>
</dbReference>
<dbReference type="HAMAP" id="MF_01077">
    <property type="entry name" value="RimP"/>
    <property type="match status" value="1"/>
</dbReference>
<sequence>MPISPPQVSELVEKLVAEQGFDLEDVTVNRRDGQDELTIVVDRDGGSDLDVLADLSNRISEVLDAVPELAEGDPYVLEVTSPGVDRPLTLPRHWRRNAGRRVAVDVAAREGSEARSVTGRIGKLTGETVEIVINHRGRIAVESIPLDAVTTAVVQVDFSQPSVTELELCGLDADEIERRRARDRTQLNN</sequence>
<dbReference type="GO" id="GO:0000028">
    <property type="term" value="P:ribosomal small subunit assembly"/>
    <property type="evidence" value="ECO:0007669"/>
    <property type="project" value="TreeGrafter"/>
</dbReference>
<evidence type="ECO:0000259" key="5">
    <source>
        <dbReference type="Pfam" id="PF17384"/>
    </source>
</evidence>
<dbReference type="InterPro" id="IPR028989">
    <property type="entry name" value="RimP_N"/>
</dbReference>
<evidence type="ECO:0000259" key="4">
    <source>
        <dbReference type="Pfam" id="PF02576"/>
    </source>
</evidence>
<organism evidence="6 7">
    <name type="scientific">Gordonia amicalis</name>
    <dbReference type="NCBI Taxonomy" id="89053"/>
    <lineage>
        <taxon>Bacteria</taxon>
        <taxon>Bacillati</taxon>
        <taxon>Actinomycetota</taxon>
        <taxon>Actinomycetes</taxon>
        <taxon>Mycobacteriales</taxon>
        <taxon>Gordoniaceae</taxon>
        <taxon>Gordonia</taxon>
    </lineage>
</organism>
<accession>A0AAE4QZB0</accession>
<dbReference type="RefSeq" id="WP_096273849.1">
    <property type="nucleotide sequence ID" value="NZ_CP096596.1"/>
</dbReference>
<evidence type="ECO:0000256" key="2">
    <source>
        <dbReference type="ARBA" id="ARBA00022517"/>
    </source>
</evidence>
<dbReference type="InterPro" id="IPR028998">
    <property type="entry name" value="RimP_C"/>
</dbReference>
<dbReference type="Proteomes" id="UP001185922">
    <property type="component" value="Unassembled WGS sequence"/>
</dbReference>
<comment type="subcellular location">
    <subcellularLocation>
        <location evidence="3">Cytoplasm</location>
    </subcellularLocation>
</comment>
<dbReference type="EMBL" id="JAWLKH010000001">
    <property type="protein sequence ID" value="MDV6310460.1"/>
    <property type="molecule type" value="Genomic_DNA"/>
</dbReference>
<evidence type="ECO:0000313" key="6">
    <source>
        <dbReference type="EMBL" id="MDV6310460.1"/>
    </source>
</evidence>
<dbReference type="PANTHER" id="PTHR33867:SF1">
    <property type="entry name" value="RIBOSOME MATURATION FACTOR RIMP"/>
    <property type="match status" value="1"/>
</dbReference>
<dbReference type="InterPro" id="IPR036847">
    <property type="entry name" value="RimP_C_sf"/>
</dbReference>
<name>A0AAE4QZB0_9ACTN</name>
<dbReference type="Pfam" id="PF02576">
    <property type="entry name" value="RimP_N"/>
    <property type="match status" value="1"/>
</dbReference>
<comment type="similarity">
    <text evidence="3">Belongs to the RimP family.</text>
</comment>
<dbReference type="SUPFAM" id="SSF74942">
    <property type="entry name" value="YhbC-like, C-terminal domain"/>
    <property type="match status" value="1"/>
</dbReference>
<keyword evidence="2 3" id="KW-0690">Ribosome biogenesis</keyword>
<dbReference type="NCBIfam" id="NF000930">
    <property type="entry name" value="PRK00092.2-2"/>
    <property type="match status" value="1"/>
</dbReference>
<proteinExistence type="inferred from homology"/>
<dbReference type="GO" id="GO:0005829">
    <property type="term" value="C:cytosol"/>
    <property type="evidence" value="ECO:0007669"/>
    <property type="project" value="TreeGrafter"/>
</dbReference>
<evidence type="ECO:0000256" key="1">
    <source>
        <dbReference type="ARBA" id="ARBA00022490"/>
    </source>
</evidence>
<dbReference type="Pfam" id="PF17384">
    <property type="entry name" value="DUF150_C"/>
    <property type="match status" value="1"/>
</dbReference>
<dbReference type="InterPro" id="IPR003728">
    <property type="entry name" value="Ribosome_maturation_RimP"/>
</dbReference>